<dbReference type="AlphaFoldDB" id="A0A8H3E2K4"/>
<evidence type="ECO:0000313" key="2">
    <source>
        <dbReference type="Proteomes" id="UP000663827"/>
    </source>
</evidence>
<organism evidence="1 2">
    <name type="scientific">Rhizoctonia solani</name>
    <dbReference type="NCBI Taxonomy" id="456999"/>
    <lineage>
        <taxon>Eukaryota</taxon>
        <taxon>Fungi</taxon>
        <taxon>Dikarya</taxon>
        <taxon>Basidiomycota</taxon>
        <taxon>Agaricomycotina</taxon>
        <taxon>Agaricomycetes</taxon>
        <taxon>Cantharellales</taxon>
        <taxon>Ceratobasidiaceae</taxon>
        <taxon>Rhizoctonia</taxon>
    </lineage>
</organism>
<sequence>MSELRHLPGASYRGSNAFVVAQRRFLNLKDPFPIDFERWGAGNRLHDWYTTLENPYIHTMQLRKERESPFFHEFIVIRLKADTYWRIDRRQLADENTPINSFYTEGVPARDTIEQVPSLDSPLPARSYCLVELEFNVDVHLALLLRVCRAIQNHKDARVYTLPRYNCYFFAQTLIFCTACGISDWAGVGELKPGQRDGPWKSPNTPVDFSKPEAMENSGRLTNFKWRPNRTFTYEWNQLSALADPLIKSSSLLIHANRCDVCLESQLDHRQRSLSKQIDRLKQELVEYWNATYREVLEQAHLENHKRLVNSGVWGVVSKNVANDDCKEVVLKNLDNLRIEWKIYSRRKIEELVTIIEDLLNPDEVCDHWWPDPDEWKSTWTDKEVGSVGAEKAHWQKETTSFLELEISQLEKALEMQTIEAGHEAQRAAMLARIHSFAECMNIRTRVPQHEGDLIISEGAAPANDQQSVLSGKTKRSKRTVKTMKTMLTMRAIEFKNKMRRFFGKSHKMEEADITKMKNLIEELVKLHAGRVEQYKLLLHCEAIVVQRDIRDGVDDVWNHVIS</sequence>
<accession>A0A8H3E2K4</accession>
<protein>
    <submittedName>
        <fullName evidence="1">Uncharacterized protein</fullName>
    </submittedName>
</protein>
<reference evidence="1" key="1">
    <citation type="submission" date="2021-01" db="EMBL/GenBank/DDBJ databases">
        <authorList>
            <person name="Kaushik A."/>
        </authorList>
    </citation>
    <scope>NUCLEOTIDE SEQUENCE</scope>
    <source>
        <strain evidence="1">AG5</strain>
    </source>
</reference>
<dbReference type="Proteomes" id="UP000663827">
    <property type="component" value="Unassembled WGS sequence"/>
</dbReference>
<dbReference type="EMBL" id="CAJNJQ010002869">
    <property type="protein sequence ID" value="CAE7187081.1"/>
    <property type="molecule type" value="Genomic_DNA"/>
</dbReference>
<name>A0A8H3E2K4_9AGAM</name>
<comment type="caution">
    <text evidence="1">The sequence shown here is derived from an EMBL/GenBank/DDBJ whole genome shotgun (WGS) entry which is preliminary data.</text>
</comment>
<gene>
    <name evidence="1" type="ORF">RDB_LOCUS123132</name>
</gene>
<evidence type="ECO:0000313" key="1">
    <source>
        <dbReference type="EMBL" id="CAE7187081.1"/>
    </source>
</evidence>
<proteinExistence type="predicted"/>